<sequence length="148" mass="16563">MSGKSLADKGKQPATLRQLVIFPGNSARSPAGHTKAFYGPSISAFVQRPAEHQDSKAKSRPSTRATTSMHGKKSTSALSAWNNIQNCCSACQAEFPTFDKLRSHQQRRDCHDRELCTHCGACFANFRLCRQHEKRMHSLECAKELEKR</sequence>
<evidence type="ECO:0000256" key="1">
    <source>
        <dbReference type="SAM" id="MobiDB-lite"/>
    </source>
</evidence>
<feature type="region of interest" description="Disordered" evidence="1">
    <location>
        <begin position="48"/>
        <end position="75"/>
    </location>
</feature>
<proteinExistence type="predicted"/>
<keyword evidence="4" id="KW-1185">Reference proteome</keyword>
<accession>A0AAW1UCT4</accession>
<dbReference type="PROSITE" id="PS00028">
    <property type="entry name" value="ZINC_FINGER_C2H2_1"/>
    <property type="match status" value="1"/>
</dbReference>
<evidence type="ECO:0000313" key="4">
    <source>
        <dbReference type="Proteomes" id="UP001431783"/>
    </source>
</evidence>
<dbReference type="AlphaFoldDB" id="A0AAW1UCT4"/>
<reference evidence="3 4" key="1">
    <citation type="submission" date="2023-03" db="EMBL/GenBank/DDBJ databases">
        <title>Genome insight into feeding habits of ladybird beetles.</title>
        <authorList>
            <person name="Li H.-S."/>
            <person name="Huang Y.-H."/>
            <person name="Pang H."/>
        </authorList>
    </citation>
    <scope>NUCLEOTIDE SEQUENCE [LARGE SCALE GENOMIC DNA]</scope>
    <source>
        <strain evidence="3">SYSU_2023b</strain>
        <tissue evidence="3">Whole body</tissue>
    </source>
</reference>
<dbReference type="InterPro" id="IPR013087">
    <property type="entry name" value="Znf_C2H2_type"/>
</dbReference>
<evidence type="ECO:0000313" key="3">
    <source>
        <dbReference type="EMBL" id="KAK9878418.1"/>
    </source>
</evidence>
<comment type="caution">
    <text evidence="3">The sequence shown here is derived from an EMBL/GenBank/DDBJ whole genome shotgun (WGS) entry which is preliminary data.</text>
</comment>
<dbReference type="EMBL" id="JARQZJ010000048">
    <property type="protein sequence ID" value="KAK9878418.1"/>
    <property type="molecule type" value="Genomic_DNA"/>
</dbReference>
<gene>
    <name evidence="3" type="ORF">WA026_022059</name>
</gene>
<protein>
    <recommendedName>
        <fullName evidence="2">C2H2-type domain-containing protein</fullName>
    </recommendedName>
</protein>
<feature type="compositionally biased region" description="Polar residues" evidence="1">
    <location>
        <begin position="60"/>
        <end position="75"/>
    </location>
</feature>
<dbReference type="Proteomes" id="UP001431783">
    <property type="component" value="Unassembled WGS sequence"/>
</dbReference>
<feature type="domain" description="C2H2-type" evidence="2">
    <location>
        <begin position="116"/>
        <end position="137"/>
    </location>
</feature>
<organism evidence="3 4">
    <name type="scientific">Henosepilachna vigintioctopunctata</name>
    <dbReference type="NCBI Taxonomy" id="420089"/>
    <lineage>
        <taxon>Eukaryota</taxon>
        <taxon>Metazoa</taxon>
        <taxon>Ecdysozoa</taxon>
        <taxon>Arthropoda</taxon>
        <taxon>Hexapoda</taxon>
        <taxon>Insecta</taxon>
        <taxon>Pterygota</taxon>
        <taxon>Neoptera</taxon>
        <taxon>Endopterygota</taxon>
        <taxon>Coleoptera</taxon>
        <taxon>Polyphaga</taxon>
        <taxon>Cucujiformia</taxon>
        <taxon>Coccinelloidea</taxon>
        <taxon>Coccinellidae</taxon>
        <taxon>Epilachninae</taxon>
        <taxon>Epilachnini</taxon>
        <taxon>Henosepilachna</taxon>
    </lineage>
</organism>
<name>A0AAW1UCT4_9CUCU</name>
<evidence type="ECO:0000259" key="2">
    <source>
        <dbReference type="PROSITE" id="PS00028"/>
    </source>
</evidence>